<organism evidence="1 2">
    <name type="scientific">Pseudomonas citronellolis</name>
    <dbReference type="NCBI Taxonomy" id="53408"/>
    <lineage>
        <taxon>Bacteria</taxon>
        <taxon>Pseudomonadati</taxon>
        <taxon>Pseudomonadota</taxon>
        <taxon>Gammaproteobacteria</taxon>
        <taxon>Pseudomonadales</taxon>
        <taxon>Pseudomonadaceae</taxon>
        <taxon>Pseudomonas</taxon>
    </lineage>
</organism>
<dbReference type="AlphaFoldDB" id="A0A1A9KKZ0"/>
<accession>A0A1A9KKZ0</accession>
<sequence>MRSIRTRILLLLALLIALLALWAGQAWQRLLAEQGITGLDWQGPGISLDGLTLQRLAVTREKSASHLEIQADQLRLGWPRRIDGRWRLGGLELQRLRVGSWPAAATTEEAGEWPTPDQVGLWLGLLPQRAVLQHAEFELPCAGQQRCTLVGSLHWQQLPGNAASLAAELQQGAQRLALDGTLRPEQDAWRLELKVDLDGERLADLDASWAPAERHWRGSLASPGVPPLDAVRAWLAPWLPTPTLPVSLPEAGRLRLSWDSTLGGDGPWPDWPALRDSLGELELAMQLPQPWPLPGLGTLQGDLQLQAAATAPGQWRPRVLDGDLYLADLYGDWLQALPVGLRPASLRLGLQPDDSAPGAVRLDLRGKGASDLRLQGVLALVEGKALSLALSQARLQAQVPDLQLPGLRLGKAVLDLPLDGEIGQAAASLRLGKGAKLNLGSLAGPQGLKAAKLGATADKASLALGYAAGQPFSLGFDGAVQLSAGELRQAHLKPLAWSYQGQLGAGLAQQQLKGRLQNSGGLAADVELRHQADGSLDLTAQLPEFFLRSGNPLAASLADWPALLSLNNGRLQARAQWRLPPGQGAQQLDLTLNGRGLEGVYDRSEIHGLDGEAKLQLRGSQLTLQLPGLRVEQLNPGVLLGPLQFQGGYSASLDQPLAGRLDWRQAELKLFGGRAWLDGGTLQLARENPAQSLHLQGVLLEEILKAYPAEGLAGNGILDGELPLLLGPGGLRIQGGQVAARQPGTLQFRSEKIRALGQSNPAMQLVATMLDDFRYERLASRVDYAEGGRLLLALAISGRNPALEQGRPVNLNVNLEENIPDLLTSLQLSDRVSDTIRKRVQERLRNQPPAAP</sequence>
<evidence type="ECO:0000313" key="1">
    <source>
        <dbReference type="EMBL" id="ANI18121.1"/>
    </source>
</evidence>
<dbReference type="Pfam" id="PF11739">
    <property type="entry name" value="YdbH-like"/>
    <property type="match status" value="1"/>
</dbReference>
<gene>
    <name evidence="1" type="ORF">A9C11_30780</name>
</gene>
<dbReference type="InterPro" id="IPR021730">
    <property type="entry name" value="YdbH"/>
</dbReference>
<dbReference type="RefSeq" id="WP_064584871.1">
    <property type="nucleotide sequence ID" value="NZ_CP015878.1"/>
</dbReference>
<evidence type="ECO:0000313" key="2">
    <source>
        <dbReference type="Proteomes" id="UP000077748"/>
    </source>
</evidence>
<reference evidence="1 2" key="1">
    <citation type="submission" date="2016-05" db="EMBL/GenBank/DDBJ databases">
        <title>Genome Sequence of Pseudomonas citronellolis Strain SJTE-3, an Estrogens and Persistent Organic Pollutants degradation strain.</title>
        <authorList>
            <person name="Liang R."/>
        </authorList>
    </citation>
    <scope>NUCLEOTIDE SEQUENCE [LARGE SCALE GENOMIC DNA]</scope>
    <source>
        <strain evidence="1 2">SJTE-3</strain>
    </source>
</reference>
<proteinExistence type="predicted"/>
<protein>
    <submittedName>
        <fullName evidence="1">Uncharacterized protein</fullName>
    </submittedName>
</protein>
<dbReference type="EMBL" id="CP015878">
    <property type="protein sequence ID" value="ANI18121.1"/>
    <property type="molecule type" value="Genomic_DNA"/>
</dbReference>
<name>A0A1A9KKZ0_9PSED</name>
<dbReference type="Proteomes" id="UP000077748">
    <property type="component" value="Chromosome"/>
</dbReference>